<dbReference type="EMBL" id="LYVF01000179">
    <property type="protein sequence ID" value="OAT80353.1"/>
    <property type="molecule type" value="Genomic_DNA"/>
</dbReference>
<dbReference type="OrthoDB" id="9809668at2"/>
<dbReference type="InterPro" id="IPR041633">
    <property type="entry name" value="Polbeta"/>
</dbReference>
<dbReference type="STRING" id="1838280.A6M21_13770"/>
<accession>A0A1B7LCB4</accession>
<dbReference type="PANTHER" id="PTHR43852">
    <property type="entry name" value="NUCLEOTIDYLTRANSFERASE"/>
    <property type="match status" value="1"/>
</dbReference>
<dbReference type="Gene3D" id="3.30.460.10">
    <property type="entry name" value="Beta Polymerase, domain 2"/>
    <property type="match status" value="1"/>
</dbReference>
<dbReference type="Proteomes" id="UP000078532">
    <property type="component" value="Unassembled WGS sequence"/>
</dbReference>
<protein>
    <recommendedName>
        <fullName evidence="1">Polymerase beta nucleotidyltransferase domain-containing protein</fullName>
    </recommendedName>
</protein>
<reference evidence="2 3" key="1">
    <citation type="submission" date="2016-04" db="EMBL/GenBank/DDBJ databases">
        <authorList>
            <person name="Evans L.H."/>
            <person name="Alamgir A."/>
            <person name="Owens N."/>
            <person name="Weber N.D."/>
            <person name="Virtaneva K."/>
            <person name="Barbian K."/>
            <person name="Babar A."/>
            <person name="Rosenke K."/>
        </authorList>
    </citation>
    <scope>NUCLEOTIDE SEQUENCE [LARGE SCALE GENOMIC DNA]</scope>
    <source>
        <strain evidence="2 3">LMa1</strain>
    </source>
</reference>
<proteinExistence type="predicted"/>
<organism evidence="2 3">
    <name type="scientific">Desulfotomaculum copahuensis</name>
    <dbReference type="NCBI Taxonomy" id="1838280"/>
    <lineage>
        <taxon>Bacteria</taxon>
        <taxon>Bacillati</taxon>
        <taxon>Bacillota</taxon>
        <taxon>Clostridia</taxon>
        <taxon>Eubacteriales</taxon>
        <taxon>Desulfotomaculaceae</taxon>
        <taxon>Desulfotomaculum</taxon>
    </lineage>
</organism>
<dbReference type="AlphaFoldDB" id="A0A1B7LCB4"/>
<sequence>MQPELNINAVVEYLKEQTDLAAAYLFGSFARSRARRNSDVDIAILFSQPDGDKFARFERRLDLEIALEKVVRRPVQVVDLETASPVLQRQVRKYGILLLEKDHRRRVEFDVRSRRHYFDMQRVYRLRNEAILKTLGD</sequence>
<dbReference type="CDD" id="cd05403">
    <property type="entry name" value="NT_KNTase_like"/>
    <property type="match status" value="1"/>
</dbReference>
<keyword evidence="3" id="KW-1185">Reference proteome</keyword>
<dbReference type="NCBIfam" id="NF047752">
    <property type="entry name" value="MntA_antitoxin"/>
    <property type="match status" value="1"/>
</dbReference>
<dbReference type="Pfam" id="PF18765">
    <property type="entry name" value="Polbeta"/>
    <property type="match status" value="1"/>
</dbReference>
<feature type="domain" description="Polymerase beta nucleotidyltransferase" evidence="1">
    <location>
        <begin position="10"/>
        <end position="103"/>
    </location>
</feature>
<evidence type="ECO:0000259" key="1">
    <source>
        <dbReference type="Pfam" id="PF18765"/>
    </source>
</evidence>
<dbReference type="SUPFAM" id="SSF81301">
    <property type="entry name" value="Nucleotidyltransferase"/>
    <property type="match status" value="1"/>
</dbReference>
<evidence type="ECO:0000313" key="3">
    <source>
        <dbReference type="Proteomes" id="UP000078532"/>
    </source>
</evidence>
<name>A0A1B7LCB4_9FIRM</name>
<gene>
    <name evidence="2" type="ORF">A6M21_13770</name>
</gene>
<dbReference type="PANTHER" id="PTHR43852:SF2">
    <property type="entry name" value="PROTEIN ADENYLYLTRANSFERASE MNTA"/>
    <property type="match status" value="1"/>
</dbReference>
<dbReference type="RefSeq" id="WP_066669934.1">
    <property type="nucleotide sequence ID" value="NZ_LYVF01000179.1"/>
</dbReference>
<dbReference type="InterPro" id="IPR043519">
    <property type="entry name" value="NT_sf"/>
</dbReference>
<evidence type="ECO:0000313" key="2">
    <source>
        <dbReference type="EMBL" id="OAT80353.1"/>
    </source>
</evidence>
<comment type="caution">
    <text evidence="2">The sequence shown here is derived from an EMBL/GenBank/DDBJ whole genome shotgun (WGS) entry which is preliminary data.</text>
</comment>
<dbReference type="InterPro" id="IPR052930">
    <property type="entry name" value="TA_antitoxin_MntA"/>
</dbReference>